<dbReference type="AlphaFoldDB" id="X0YMN1"/>
<dbReference type="EMBL" id="BARS01057241">
    <property type="protein sequence ID" value="GAG49748.1"/>
    <property type="molecule type" value="Genomic_DNA"/>
</dbReference>
<comment type="caution">
    <text evidence="1">The sequence shown here is derived from an EMBL/GenBank/DDBJ whole genome shotgun (WGS) entry which is preliminary data.</text>
</comment>
<reference evidence="1" key="1">
    <citation type="journal article" date="2014" name="Front. Microbiol.">
        <title>High frequency of phylogenetically diverse reductive dehalogenase-homologous genes in deep subseafloor sedimentary metagenomes.</title>
        <authorList>
            <person name="Kawai M."/>
            <person name="Futagami T."/>
            <person name="Toyoda A."/>
            <person name="Takaki Y."/>
            <person name="Nishi S."/>
            <person name="Hori S."/>
            <person name="Arai W."/>
            <person name="Tsubouchi T."/>
            <person name="Morono Y."/>
            <person name="Uchiyama I."/>
            <person name="Ito T."/>
            <person name="Fujiyama A."/>
            <person name="Inagaki F."/>
            <person name="Takami H."/>
        </authorList>
    </citation>
    <scope>NUCLEOTIDE SEQUENCE</scope>
    <source>
        <strain evidence="1">Expedition CK06-06</strain>
    </source>
</reference>
<feature type="non-terminal residue" evidence="1">
    <location>
        <position position="1"/>
    </location>
</feature>
<organism evidence="1">
    <name type="scientific">marine sediment metagenome</name>
    <dbReference type="NCBI Taxonomy" id="412755"/>
    <lineage>
        <taxon>unclassified sequences</taxon>
        <taxon>metagenomes</taxon>
        <taxon>ecological metagenomes</taxon>
    </lineage>
</organism>
<sequence>SGITVEYPPRELRQSLTSVETASKNQYTSPVVTTAASAADISNIRNPPSGPITLNSGEAGTVPQRLRLF</sequence>
<accession>X0YMN1</accession>
<gene>
    <name evidence="1" type="ORF">S01H1_84003</name>
</gene>
<name>X0YMN1_9ZZZZ</name>
<proteinExistence type="predicted"/>
<evidence type="ECO:0000313" key="1">
    <source>
        <dbReference type="EMBL" id="GAG49748.1"/>
    </source>
</evidence>
<protein>
    <submittedName>
        <fullName evidence="1">Uncharacterized protein</fullName>
    </submittedName>
</protein>